<feature type="transmembrane region" description="Helical" evidence="9">
    <location>
        <begin position="277"/>
        <end position="297"/>
    </location>
</feature>
<evidence type="ECO:0000256" key="8">
    <source>
        <dbReference type="SAM" id="MobiDB-lite"/>
    </source>
</evidence>
<evidence type="ECO:0000313" key="10">
    <source>
        <dbReference type="EMBL" id="PWA28171.1"/>
    </source>
</evidence>
<feature type="transmembrane region" description="Helical" evidence="9">
    <location>
        <begin position="180"/>
        <end position="213"/>
    </location>
</feature>
<evidence type="ECO:0008006" key="12">
    <source>
        <dbReference type="Google" id="ProtNLM"/>
    </source>
</evidence>
<keyword evidence="3" id="KW-0328">Glycosyltransferase</keyword>
<comment type="similarity">
    <text evidence="2">Belongs to the dpy-19 family.</text>
</comment>
<dbReference type="EMBL" id="NHOQ01000927">
    <property type="protein sequence ID" value="PWA28171.1"/>
    <property type="molecule type" value="Genomic_DNA"/>
</dbReference>
<protein>
    <recommendedName>
        <fullName evidence="12">C-mannosyltransferase DPY19L4</fullName>
    </recommendedName>
</protein>
<keyword evidence="6 9" id="KW-1133">Transmembrane helix</keyword>
<dbReference type="PANTHER" id="PTHR31488">
    <property type="entry name" value="DPY-19-LIKE 1, LIKE (H. SAPIENS)"/>
    <property type="match status" value="1"/>
</dbReference>
<evidence type="ECO:0000256" key="4">
    <source>
        <dbReference type="ARBA" id="ARBA00022679"/>
    </source>
</evidence>
<keyword evidence="5 9" id="KW-0812">Transmembrane</keyword>
<name>A0A315VY66_GAMAF</name>
<feature type="non-terminal residue" evidence="10">
    <location>
        <position position="407"/>
    </location>
</feature>
<dbReference type="Pfam" id="PF10034">
    <property type="entry name" value="Dpy19"/>
    <property type="match status" value="1"/>
</dbReference>
<comment type="subcellular location">
    <subcellularLocation>
        <location evidence="1">Membrane</location>
        <topology evidence="1">Multi-pass membrane protein</topology>
    </subcellularLocation>
</comment>
<dbReference type="PANTHER" id="PTHR31488:SF2">
    <property type="entry name" value="C-MANNOSYLTRANSFERASE DPY19L4-RELATED"/>
    <property type="match status" value="1"/>
</dbReference>
<dbReference type="AlphaFoldDB" id="A0A315VY66"/>
<comment type="caution">
    <text evidence="10">The sequence shown here is derived from an EMBL/GenBank/DDBJ whole genome shotgun (WGS) entry which is preliminary data.</text>
</comment>
<proteinExistence type="inferred from homology"/>
<evidence type="ECO:0000313" key="11">
    <source>
        <dbReference type="Proteomes" id="UP000250572"/>
    </source>
</evidence>
<keyword evidence="11" id="KW-1185">Reference proteome</keyword>
<feature type="region of interest" description="Disordered" evidence="8">
    <location>
        <begin position="1"/>
        <end position="51"/>
    </location>
</feature>
<evidence type="ECO:0000256" key="6">
    <source>
        <dbReference type="ARBA" id="ARBA00022989"/>
    </source>
</evidence>
<evidence type="ECO:0000256" key="3">
    <source>
        <dbReference type="ARBA" id="ARBA00022676"/>
    </source>
</evidence>
<gene>
    <name evidence="10" type="ORF">CCH79_00020965</name>
</gene>
<dbReference type="GO" id="GO:0000030">
    <property type="term" value="F:mannosyltransferase activity"/>
    <property type="evidence" value="ECO:0007669"/>
    <property type="project" value="TreeGrafter"/>
</dbReference>
<keyword evidence="4" id="KW-0808">Transferase</keyword>
<feature type="transmembrane region" description="Helical" evidence="9">
    <location>
        <begin position="60"/>
        <end position="80"/>
    </location>
</feature>
<evidence type="ECO:0000256" key="9">
    <source>
        <dbReference type="SAM" id="Phobius"/>
    </source>
</evidence>
<feature type="transmembrane region" description="Helical" evidence="9">
    <location>
        <begin position="388"/>
        <end position="406"/>
    </location>
</feature>
<dbReference type="InterPro" id="IPR018732">
    <property type="entry name" value="Dpy-19/Dpy-19-like"/>
</dbReference>
<sequence>MAEIRCRKSAALEGEAAEESRSVAAEEEEERRESGGDEDGQERVQPSKQKPAAASLLQSGLRMIFGAMAAVACGMLYAGYLSGFHDRKFWFSSRQELEREASFPGGSGLYYHYYKRLLAAPSFSSGFYELTADNGTVSGRTINAVERLFLYPELITSFLYRVTGSQNRVEPVSFYLGSVFGLQAVCVSALFVCSWALSGTCVAGMLAVSWFVINRQDASRVEQGVPLRENWALPFFSCQVAALTGFLSRSTGSASEVGSGSDPAAVDWSPSVVLTSVSLQMFCYLMLSACSFSFLLLWELGHYFLFVQGVCLVLLDSLGLVPPRKTADVYRAYLGSLVLVYLAQFQNASLLGSPLLSLLIGSVPARYFQMKMKMKMKMGHLGARVMKMLLHVQLVFSCIFTCSFLVK</sequence>
<dbReference type="GO" id="GO:0005637">
    <property type="term" value="C:nuclear inner membrane"/>
    <property type="evidence" value="ECO:0007669"/>
    <property type="project" value="TreeGrafter"/>
</dbReference>
<feature type="compositionally biased region" description="Acidic residues" evidence="8">
    <location>
        <begin position="25"/>
        <end position="40"/>
    </location>
</feature>
<evidence type="ECO:0000256" key="2">
    <source>
        <dbReference type="ARBA" id="ARBA00008744"/>
    </source>
</evidence>
<evidence type="ECO:0000256" key="1">
    <source>
        <dbReference type="ARBA" id="ARBA00004141"/>
    </source>
</evidence>
<reference evidence="10 11" key="1">
    <citation type="journal article" date="2018" name="G3 (Bethesda)">
        <title>A High-Quality Reference Genome for the Invasive Mosquitofish Gambusia affinis Using a Chicago Library.</title>
        <authorList>
            <person name="Hoffberg S.L."/>
            <person name="Troendle N.J."/>
            <person name="Glenn T.C."/>
            <person name="Mahmud O."/>
            <person name="Louha S."/>
            <person name="Chalopin D."/>
            <person name="Bennetzen J.L."/>
            <person name="Mauricio R."/>
        </authorList>
    </citation>
    <scope>NUCLEOTIDE SEQUENCE [LARGE SCALE GENOMIC DNA]</scope>
    <source>
        <strain evidence="10">NE01/NJP1002.9</strain>
        <tissue evidence="10">Muscle</tissue>
    </source>
</reference>
<evidence type="ECO:0000256" key="5">
    <source>
        <dbReference type="ARBA" id="ARBA00022692"/>
    </source>
</evidence>
<evidence type="ECO:0000256" key="7">
    <source>
        <dbReference type="ARBA" id="ARBA00023136"/>
    </source>
</evidence>
<dbReference type="Proteomes" id="UP000250572">
    <property type="component" value="Unassembled WGS sequence"/>
</dbReference>
<accession>A0A315VY66</accession>
<keyword evidence="7 9" id="KW-0472">Membrane</keyword>
<feature type="transmembrane region" description="Helical" evidence="9">
    <location>
        <begin position="351"/>
        <end position="368"/>
    </location>
</feature>
<organism evidence="10 11">
    <name type="scientific">Gambusia affinis</name>
    <name type="common">Western mosquitofish</name>
    <name type="synonym">Heterandria affinis</name>
    <dbReference type="NCBI Taxonomy" id="33528"/>
    <lineage>
        <taxon>Eukaryota</taxon>
        <taxon>Metazoa</taxon>
        <taxon>Chordata</taxon>
        <taxon>Craniata</taxon>
        <taxon>Vertebrata</taxon>
        <taxon>Euteleostomi</taxon>
        <taxon>Actinopterygii</taxon>
        <taxon>Neopterygii</taxon>
        <taxon>Teleostei</taxon>
        <taxon>Neoteleostei</taxon>
        <taxon>Acanthomorphata</taxon>
        <taxon>Ovalentaria</taxon>
        <taxon>Atherinomorphae</taxon>
        <taxon>Cyprinodontiformes</taxon>
        <taxon>Poeciliidae</taxon>
        <taxon>Poeciliinae</taxon>
        <taxon>Gambusia</taxon>
    </lineage>
</organism>